<keyword evidence="1" id="KW-0732">Signal</keyword>
<accession>A0A811QKM4</accession>
<dbReference type="PANTHER" id="PTHR48258">
    <property type="entry name" value="DUF4218 DOMAIN-CONTAINING PROTEIN-RELATED"/>
    <property type="match status" value="1"/>
</dbReference>
<evidence type="ECO:0000313" key="3">
    <source>
        <dbReference type="EMBL" id="CAD6261465.1"/>
    </source>
</evidence>
<feature type="chain" id="PRO_5032602309" description="DUF4218 domain-containing protein" evidence="1">
    <location>
        <begin position="19"/>
        <end position="197"/>
    </location>
</feature>
<comment type="caution">
    <text evidence="3">The sequence shown here is derived from an EMBL/GenBank/DDBJ whole genome shotgun (WGS) entry which is preliminary data.</text>
</comment>
<dbReference type="InterPro" id="IPR025452">
    <property type="entry name" value="DUF4218"/>
</dbReference>
<gene>
    <name evidence="3" type="ORF">NCGR_LOCUS44886</name>
</gene>
<dbReference type="PANTHER" id="PTHR48258:SF15">
    <property type="entry name" value="OS02G0543900 PROTEIN"/>
    <property type="match status" value="1"/>
</dbReference>
<dbReference type="AlphaFoldDB" id="A0A811QKM4"/>
<protein>
    <recommendedName>
        <fullName evidence="2">DUF4218 domain-containing protein</fullName>
    </recommendedName>
</protein>
<dbReference type="OrthoDB" id="668711at2759"/>
<evidence type="ECO:0000256" key="1">
    <source>
        <dbReference type="SAM" id="SignalP"/>
    </source>
</evidence>
<evidence type="ECO:0000313" key="4">
    <source>
        <dbReference type="Proteomes" id="UP000604825"/>
    </source>
</evidence>
<reference evidence="3" key="1">
    <citation type="submission" date="2020-10" db="EMBL/GenBank/DDBJ databases">
        <authorList>
            <person name="Han B."/>
            <person name="Lu T."/>
            <person name="Zhao Q."/>
            <person name="Huang X."/>
            <person name="Zhao Y."/>
        </authorList>
    </citation>
    <scope>NUCLEOTIDE SEQUENCE</scope>
</reference>
<keyword evidence="4" id="KW-1185">Reference proteome</keyword>
<feature type="domain" description="DUF4218" evidence="2">
    <location>
        <begin position="6"/>
        <end position="35"/>
    </location>
</feature>
<feature type="signal peptide" evidence="1">
    <location>
        <begin position="1"/>
        <end position="18"/>
    </location>
</feature>
<dbReference type="Pfam" id="PF13960">
    <property type="entry name" value="DUF4218"/>
    <property type="match status" value="1"/>
</dbReference>
<dbReference type="Proteomes" id="UP000604825">
    <property type="component" value="Unassembled WGS sequence"/>
</dbReference>
<sequence length="197" mass="22491">MAMHQTFLVHLMVHLVEEVRLGGPVHYRWMYPMERPARNPEPSGNMKDMYMFESAGEPIGKATVSHFDSQLLIQAHRYVLRHCDELEEFRKEFVDEEKGKSCPSTTLTLASIDKLIDQHFPDWLEQKVILGDGLGITKKVRALAAKPSRHGVRYSGYIINGFRFHTLSREAARSTQNSGVVNIAEDGVNYYGRLTDI</sequence>
<organism evidence="3 4">
    <name type="scientific">Miscanthus lutarioriparius</name>
    <dbReference type="NCBI Taxonomy" id="422564"/>
    <lineage>
        <taxon>Eukaryota</taxon>
        <taxon>Viridiplantae</taxon>
        <taxon>Streptophyta</taxon>
        <taxon>Embryophyta</taxon>
        <taxon>Tracheophyta</taxon>
        <taxon>Spermatophyta</taxon>
        <taxon>Magnoliopsida</taxon>
        <taxon>Liliopsida</taxon>
        <taxon>Poales</taxon>
        <taxon>Poaceae</taxon>
        <taxon>PACMAD clade</taxon>
        <taxon>Panicoideae</taxon>
        <taxon>Andropogonodae</taxon>
        <taxon>Andropogoneae</taxon>
        <taxon>Saccharinae</taxon>
        <taxon>Miscanthus</taxon>
    </lineage>
</organism>
<proteinExistence type="predicted"/>
<dbReference type="EMBL" id="CAJGYO010000011">
    <property type="protein sequence ID" value="CAD6261465.1"/>
    <property type="molecule type" value="Genomic_DNA"/>
</dbReference>
<name>A0A811QKM4_9POAL</name>
<evidence type="ECO:0000259" key="2">
    <source>
        <dbReference type="Pfam" id="PF13960"/>
    </source>
</evidence>